<protein>
    <submittedName>
        <fullName evidence="5">SAM-dependent methyltransferase</fullName>
    </submittedName>
</protein>
<dbReference type="InterPro" id="IPR029063">
    <property type="entry name" value="SAM-dependent_MTases_sf"/>
</dbReference>
<dbReference type="AlphaFoldDB" id="A0A0B5ANE3"/>
<keyword evidence="2 5" id="KW-0808">Transferase</keyword>
<keyword evidence="6" id="KW-1185">Reference proteome</keyword>
<organism evidence="5 6">
    <name type="scientific">Jeotgalibacillus malaysiensis</name>
    <dbReference type="NCBI Taxonomy" id="1508404"/>
    <lineage>
        <taxon>Bacteria</taxon>
        <taxon>Bacillati</taxon>
        <taxon>Bacillota</taxon>
        <taxon>Bacilli</taxon>
        <taxon>Bacillales</taxon>
        <taxon>Caryophanaceae</taxon>
        <taxon>Jeotgalibacillus</taxon>
    </lineage>
</organism>
<evidence type="ECO:0000313" key="5">
    <source>
        <dbReference type="EMBL" id="AJD89514.1"/>
    </source>
</evidence>
<dbReference type="Gene3D" id="3.40.50.150">
    <property type="entry name" value="Vaccinia Virus protein VP39"/>
    <property type="match status" value="1"/>
</dbReference>
<gene>
    <name evidence="5" type="ORF">JMA_01970</name>
</gene>
<keyword evidence="1 5" id="KW-0489">Methyltransferase</keyword>
<dbReference type="PANTHER" id="PTHR43464">
    <property type="entry name" value="METHYLTRANSFERASE"/>
    <property type="match status" value="1"/>
</dbReference>
<dbReference type="GO" id="GO:0008757">
    <property type="term" value="F:S-adenosylmethionine-dependent methyltransferase activity"/>
    <property type="evidence" value="ECO:0007669"/>
    <property type="project" value="InterPro"/>
</dbReference>
<evidence type="ECO:0000313" key="6">
    <source>
        <dbReference type="Proteomes" id="UP000031449"/>
    </source>
</evidence>
<keyword evidence="3" id="KW-0949">S-adenosyl-L-methionine</keyword>
<proteinExistence type="predicted"/>
<dbReference type="InterPro" id="IPR013216">
    <property type="entry name" value="Methyltransf_11"/>
</dbReference>
<dbReference type="CDD" id="cd02440">
    <property type="entry name" value="AdoMet_MTases"/>
    <property type="match status" value="1"/>
</dbReference>
<reference evidence="5 6" key="1">
    <citation type="submission" date="2014-08" db="EMBL/GenBank/DDBJ databases">
        <title>Complete genome of a marine bacteria Jeotgalibacillus malaysiensis.</title>
        <authorList>
            <person name="Yaakop A.S."/>
            <person name="Chan K.-G."/>
            <person name="Goh K.M."/>
        </authorList>
    </citation>
    <scope>NUCLEOTIDE SEQUENCE [LARGE SCALE GENOMIC DNA]</scope>
    <source>
        <strain evidence="5 6">D5</strain>
    </source>
</reference>
<feature type="domain" description="Methyltransferase type 11" evidence="4">
    <location>
        <begin position="41"/>
        <end position="140"/>
    </location>
</feature>
<accession>A0A0B5ANE3</accession>
<dbReference type="Proteomes" id="UP000031449">
    <property type="component" value="Chromosome"/>
</dbReference>
<name>A0A0B5ANE3_9BACL</name>
<dbReference type="EMBL" id="CP009416">
    <property type="protein sequence ID" value="AJD89514.1"/>
    <property type="molecule type" value="Genomic_DNA"/>
</dbReference>
<dbReference type="GO" id="GO:0032259">
    <property type="term" value="P:methylation"/>
    <property type="evidence" value="ECO:0007669"/>
    <property type="project" value="UniProtKB-KW"/>
</dbReference>
<dbReference type="PANTHER" id="PTHR43464:SF19">
    <property type="entry name" value="UBIQUINONE BIOSYNTHESIS O-METHYLTRANSFERASE, MITOCHONDRIAL"/>
    <property type="match status" value="1"/>
</dbReference>
<evidence type="ECO:0000256" key="3">
    <source>
        <dbReference type="ARBA" id="ARBA00022691"/>
    </source>
</evidence>
<dbReference type="SUPFAM" id="SSF53335">
    <property type="entry name" value="S-adenosyl-L-methionine-dependent methyltransferases"/>
    <property type="match status" value="1"/>
</dbReference>
<evidence type="ECO:0000256" key="2">
    <source>
        <dbReference type="ARBA" id="ARBA00022679"/>
    </source>
</evidence>
<dbReference type="BioCyc" id="JESP1508404:G14D9-9414-MONOMER"/>
<evidence type="ECO:0000256" key="1">
    <source>
        <dbReference type="ARBA" id="ARBA00022603"/>
    </source>
</evidence>
<sequence length="208" mass="23869">MKLEDTGERIIPDEMKPSNMMLLEHMARYQFAFPYVKGRVLDLACGSGYGSVMAARQSKRKISEMVAVDFSEEVLTYARGRYHHPMITYTCHNAADPLLPDKLSTFDCILSFETYEHIAEEDVFLDNLFRLLKPGGILVLSTPFGEGRGKPSSEPFHVHQITRDEFRGLFDKYPYAQKDFYYQSGVLVEPLREGMNYQMGIAVCRKED</sequence>
<dbReference type="KEGG" id="jeo:JMA_01970"/>
<dbReference type="STRING" id="1508404.JMA_01970"/>
<evidence type="ECO:0000259" key="4">
    <source>
        <dbReference type="Pfam" id="PF08241"/>
    </source>
</evidence>
<dbReference type="Pfam" id="PF08241">
    <property type="entry name" value="Methyltransf_11"/>
    <property type="match status" value="1"/>
</dbReference>
<dbReference type="HOGENOM" id="CLU_080680_0_0_9"/>